<gene>
    <name evidence="11" type="primary">Gpror4_11</name>
    <name evidence="11" type="ORF">G6Z77_0014937</name>
</gene>
<keyword evidence="2" id="KW-1003">Cell membrane</keyword>
<dbReference type="Pfam" id="PF02949">
    <property type="entry name" value="7tm_6"/>
    <property type="match status" value="1"/>
</dbReference>
<keyword evidence="5" id="KW-0552">Olfaction</keyword>
<dbReference type="Proteomes" id="UP000670152">
    <property type="component" value="Unassembled WGS sequence"/>
</dbReference>
<feature type="transmembrane region" description="Helical" evidence="10">
    <location>
        <begin position="149"/>
        <end position="168"/>
    </location>
</feature>
<dbReference type="GO" id="GO:0004984">
    <property type="term" value="F:olfactory receptor activity"/>
    <property type="evidence" value="ECO:0007669"/>
    <property type="project" value="InterPro"/>
</dbReference>
<feature type="transmembrane region" description="Helical" evidence="10">
    <location>
        <begin position="115"/>
        <end position="137"/>
    </location>
</feature>
<evidence type="ECO:0000256" key="9">
    <source>
        <dbReference type="ARBA" id="ARBA00023224"/>
    </source>
</evidence>
<feature type="non-terminal residue" evidence="11">
    <location>
        <position position="1"/>
    </location>
</feature>
<keyword evidence="12" id="KW-1185">Reference proteome</keyword>
<evidence type="ECO:0000256" key="6">
    <source>
        <dbReference type="ARBA" id="ARBA00022989"/>
    </source>
</evidence>
<comment type="caution">
    <text evidence="11">The sequence shown here is derived from an EMBL/GenBank/DDBJ whole genome shotgun (WGS) entry which is preliminary data.</text>
</comment>
<reference evidence="11 12" key="1">
    <citation type="submission" date="2020-02" db="EMBL/GenBank/DDBJ databases">
        <title>Relaxed selection underlies rapid genomic changes in the transitions from sociality to social parasitism in ants.</title>
        <authorList>
            <person name="Bi X."/>
        </authorList>
    </citation>
    <scope>NUCLEOTIDE SEQUENCE [LARGE SCALE GENOMIC DNA]</scope>
    <source>
        <strain evidence="11">BGI-DK2014b</strain>
        <tissue evidence="11">Whole body</tissue>
    </source>
</reference>
<evidence type="ECO:0000256" key="5">
    <source>
        <dbReference type="ARBA" id="ARBA00022725"/>
    </source>
</evidence>
<dbReference type="OrthoDB" id="7551894at2759"/>
<comment type="subcellular location">
    <subcellularLocation>
        <location evidence="1">Cell membrane</location>
        <topology evidence="1">Multi-pass membrane protein</topology>
    </subcellularLocation>
</comment>
<evidence type="ECO:0000313" key="12">
    <source>
        <dbReference type="Proteomes" id="UP000670152"/>
    </source>
</evidence>
<dbReference type="PANTHER" id="PTHR21137:SF35">
    <property type="entry name" value="ODORANT RECEPTOR 19A-RELATED"/>
    <property type="match status" value="1"/>
</dbReference>
<dbReference type="AlphaFoldDB" id="A0A836JK91"/>
<evidence type="ECO:0000256" key="3">
    <source>
        <dbReference type="ARBA" id="ARBA00022606"/>
    </source>
</evidence>
<evidence type="ECO:0000256" key="2">
    <source>
        <dbReference type="ARBA" id="ARBA00022475"/>
    </source>
</evidence>
<name>A0A836JK91_9HYME</name>
<evidence type="ECO:0000256" key="7">
    <source>
        <dbReference type="ARBA" id="ARBA00023136"/>
    </source>
</evidence>
<keyword evidence="4 10" id="KW-0812">Transmembrane</keyword>
<evidence type="ECO:0000256" key="8">
    <source>
        <dbReference type="ARBA" id="ARBA00023170"/>
    </source>
</evidence>
<organism evidence="11 12">
    <name type="scientific">Acromyrmex heyeri</name>
    <dbReference type="NCBI Taxonomy" id="230685"/>
    <lineage>
        <taxon>Eukaryota</taxon>
        <taxon>Metazoa</taxon>
        <taxon>Ecdysozoa</taxon>
        <taxon>Arthropoda</taxon>
        <taxon>Hexapoda</taxon>
        <taxon>Insecta</taxon>
        <taxon>Pterygota</taxon>
        <taxon>Neoptera</taxon>
        <taxon>Endopterygota</taxon>
        <taxon>Hymenoptera</taxon>
        <taxon>Apocrita</taxon>
        <taxon>Aculeata</taxon>
        <taxon>Formicoidea</taxon>
        <taxon>Formicidae</taxon>
        <taxon>Myrmicinae</taxon>
        <taxon>Acromyrmex</taxon>
    </lineage>
</organism>
<feature type="transmembrane region" description="Helical" evidence="10">
    <location>
        <begin position="21"/>
        <end position="43"/>
    </location>
</feature>
<keyword evidence="9" id="KW-0807">Transducer</keyword>
<evidence type="ECO:0000256" key="4">
    <source>
        <dbReference type="ARBA" id="ARBA00022692"/>
    </source>
</evidence>
<dbReference type="PANTHER" id="PTHR21137">
    <property type="entry name" value="ODORANT RECEPTOR"/>
    <property type="match status" value="1"/>
</dbReference>
<dbReference type="EMBL" id="JAANIB010008964">
    <property type="protein sequence ID" value="KAG5323128.1"/>
    <property type="molecule type" value="Genomic_DNA"/>
</dbReference>
<accession>A0A836JK91</accession>
<keyword evidence="3" id="KW-0716">Sensory transduction</keyword>
<proteinExistence type="predicted"/>
<feature type="non-terminal residue" evidence="11">
    <location>
        <position position="350"/>
    </location>
</feature>
<dbReference type="GO" id="GO:0005549">
    <property type="term" value="F:odorant binding"/>
    <property type="evidence" value="ECO:0007669"/>
    <property type="project" value="InterPro"/>
</dbReference>
<keyword evidence="7 10" id="KW-0472">Membrane</keyword>
<dbReference type="GO" id="GO:0007165">
    <property type="term" value="P:signal transduction"/>
    <property type="evidence" value="ECO:0007669"/>
    <property type="project" value="UniProtKB-KW"/>
</dbReference>
<evidence type="ECO:0000256" key="10">
    <source>
        <dbReference type="SAM" id="Phobius"/>
    </source>
</evidence>
<keyword evidence="6 10" id="KW-1133">Transmembrane helix</keyword>
<dbReference type="InterPro" id="IPR004117">
    <property type="entry name" value="7tm6_olfct_rcpt"/>
</dbReference>
<keyword evidence="8" id="KW-0675">Receptor</keyword>
<protein>
    <submittedName>
        <fullName evidence="11">OR4 protein</fullName>
    </submittedName>
</protein>
<sequence length="350" mass="41409">MNESRPRRQPFNAEFFVDEEQYFYFFRFHICLVIIIIPIVYVASSTLFLTLTQHTCGMCELLGHRAERLFCVVKDEARYDLIQMSQITCGNISVFVQQHYNIIQFVEIIETCHTIPFLIDLISLMILMSLTLIQEVFQIITISGMERAIRSIGVFCSVLCYVFISSYMGQRITDMSSSLCGKIFNFMWYNAVVSEQKTLLIIMMRHYQPLILTACKFYVISLQNFGMVRKEYCIRNHNNNLMSLFMSNITANFVIDMIPALMTVMGSLSQIYARVGHVDKLRDLFEHMWNDWRSRKTNYETKIMQKHAETSKLLTLYYLRKKNIKLRFIQRKRRAFLSVRSIRSTLYFYV</sequence>
<dbReference type="GO" id="GO:0005886">
    <property type="term" value="C:plasma membrane"/>
    <property type="evidence" value="ECO:0007669"/>
    <property type="project" value="UniProtKB-SubCell"/>
</dbReference>
<evidence type="ECO:0000313" key="11">
    <source>
        <dbReference type="EMBL" id="KAG5323128.1"/>
    </source>
</evidence>
<evidence type="ECO:0000256" key="1">
    <source>
        <dbReference type="ARBA" id="ARBA00004651"/>
    </source>
</evidence>